<evidence type="ECO:0000313" key="1">
    <source>
        <dbReference type="EMBL" id="MPN15278.1"/>
    </source>
</evidence>
<name>A0A645FLI9_9ZZZZ</name>
<sequence length="97" mass="10552">MSVNAIMLRPIDTVVTIVGDVAKGSTVNYTKDGETCSVIALEDIPAFHKIAIKSLKSGEHIIKYGQIIGGLVEDAPEGCWISHKNIISLPRNYEDEL</sequence>
<dbReference type="GO" id="GO:0008867">
    <property type="term" value="F:galactarate dehydratase activity"/>
    <property type="evidence" value="ECO:0007669"/>
    <property type="project" value="UniProtKB-EC"/>
</dbReference>
<dbReference type="InterPro" id="IPR044144">
    <property type="entry name" value="SAF_UxaA/GarD"/>
</dbReference>
<dbReference type="CDD" id="cd11613">
    <property type="entry name" value="SAF_AH_GD"/>
    <property type="match status" value="1"/>
</dbReference>
<reference evidence="1" key="1">
    <citation type="submission" date="2019-08" db="EMBL/GenBank/DDBJ databases">
        <authorList>
            <person name="Kucharzyk K."/>
            <person name="Murdoch R.W."/>
            <person name="Higgins S."/>
            <person name="Loffler F."/>
        </authorList>
    </citation>
    <scope>NUCLEOTIDE SEQUENCE</scope>
</reference>
<keyword evidence="1" id="KW-0456">Lyase</keyword>
<dbReference type="EMBL" id="VSSQ01062004">
    <property type="protein sequence ID" value="MPN15278.1"/>
    <property type="molecule type" value="Genomic_DNA"/>
</dbReference>
<proteinExistence type="predicted"/>
<gene>
    <name evidence="1" type="primary">garD_7</name>
    <name evidence="1" type="ORF">SDC9_162608</name>
</gene>
<dbReference type="Gene3D" id="2.30.130.110">
    <property type="match status" value="1"/>
</dbReference>
<dbReference type="AlphaFoldDB" id="A0A645FLI9"/>
<accession>A0A645FLI9</accession>
<organism evidence="1">
    <name type="scientific">bioreactor metagenome</name>
    <dbReference type="NCBI Taxonomy" id="1076179"/>
    <lineage>
        <taxon>unclassified sequences</taxon>
        <taxon>metagenomes</taxon>
        <taxon>ecological metagenomes</taxon>
    </lineage>
</organism>
<dbReference type="EC" id="4.2.1.42" evidence="1"/>
<protein>
    <submittedName>
        <fullName evidence="1">Galactarate dehydratase (L-threo-forming)</fullName>
        <ecNumber evidence="1">4.2.1.42</ecNumber>
    </submittedName>
</protein>
<comment type="caution">
    <text evidence="1">The sequence shown here is derived from an EMBL/GenBank/DDBJ whole genome shotgun (WGS) entry which is preliminary data.</text>
</comment>